<protein>
    <submittedName>
        <fullName evidence="3">Uncharacterized protein</fullName>
    </submittedName>
</protein>
<dbReference type="GO" id="GO:2000146">
    <property type="term" value="P:negative regulation of cell motility"/>
    <property type="evidence" value="ECO:0007669"/>
    <property type="project" value="TreeGrafter"/>
</dbReference>
<feature type="compositionally biased region" description="Low complexity" evidence="2">
    <location>
        <begin position="1"/>
        <end position="14"/>
    </location>
</feature>
<dbReference type="InterPro" id="IPR034608">
    <property type="entry name" value="CCDC125"/>
</dbReference>
<organism evidence="3 4">
    <name type="scientific">Mugilogobius chulae</name>
    <name type="common">yellowstripe goby</name>
    <dbReference type="NCBI Taxonomy" id="88201"/>
    <lineage>
        <taxon>Eukaryota</taxon>
        <taxon>Metazoa</taxon>
        <taxon>Chordata</taxon>
        <taxon>Craniata</taxon>
        <taxon>Vertebrata</taxon>
        <taxon>Euteleostomi</taxon>
        <taxon>Actinopterygii</taxon>
        <taxon>Neopterygii</taxon>
        <taxon>Teleostei</taxon>
        <taxon>Neoteleostei</taxon>
        <taxon>Acanthomorphata</taxon>
        <taxon>Gobiaria</taxon>
        <taxon>Gobiiformes</taxon>
        <taxon>Gobioidei</taxon>
        <taxon>Gobiidae</taxon>
        <taxon>Gobionellinae</taxon>
        <taxon>Mugilogobius</taxon>
    </lineage>
</organism>
<proteinExistence type="predicted"/>
<evidence type="ECO:0000256" key="2">
    <source>
        <dbReference type="SAM" id="MobiDB-lite"/>
    </source>
</evidence>
<name>A0AAW0NZ86_9GOBI</name>
<dbReference type="Proteomes" id="UP001460270">
    <property type="component" value="Unassembled WGS sequence"/>
</dbReference>
<keyword evidence="4" id="KW-1185">Reference proteome</keyword>
<evidence type="ECO:0000256" key="1">
    <source>
        <dbReference type="SAM" id="Coils"/>
    </source>
</evidence>
<feature type="region of interest" description="Disordered" evidence="2">
    <location>
        <begin position="1"/>
        <end position="66"/>
    </location>
</feature>
<dbReference type="PANTHER" id="PTHR28616">
    <property type="entry name" value="COILED-COIL DOMAIN-CONTAINING PROTEIN 125"/>
    <property type="match status" value="1"/>
</dbReference>
<reference evidence="4" key="1">
    <citation type="submission" date="2024-04" db="EMBL/GenBank/DDBJ databases">
        <title>Salinicola lusitanus LLJ914,a marine bacterium isolated from the Okinawa Trough.</title>
        <authorList>
            <person name="Li J."/>
        </authorList>
    </citation>
    <scope>NUCLEOTIDE SEQUENCE [LARGE SCALE GENOMIC DNA]</scope>
</reference>
<sequence>MHRAGSGAPAGSAAQDEDMTDGDLGNGTRTKSRTDPVIQRSVSCSGLSSQGSSRRGSQVSWSPGAPWSHSLLPNLSTAVCLEELSKAELRDELQKATETIELLHTELEAAHRYLEGKYAALKILQGQAILEKATSHTKNHLQKSEERAKALEKEVNSLQWELSLSQLRLRTSEQAFEKNFYR</sequence>
<comment type="caution">
    <text evidence="3">The sequence shown here is derived from an EMBL/GenBank/DDBJ whole genome shotgun (WGS) entry which is preliminary data.</text>
</comment>
<gene>
    <name evidence="3" type="ORF">WMY93_012594</name>
</gene>
<accession>A0AAW0NZ86</accession>
<feature type="compositionally biased region" description="Low complexity" evidence="2">
    <location>
        <begin position="39"/>
        <end position="62"/>
    </location>
</feature>
<evidence type="ECO:0000313" key="4">
    <source>
        <dbReference type="Proteomes" id="UP001460270"/>
    </source>
</evidence>
<keyword evidence="1" id="KW-0175">Coiled coil</keyword>
<evidence type="ECO:0000313" key="3">
    <source>
        <dbReference type="EMBL" id="KAK7912383.1"/>
    </source>
</evidence>
<dbReference type="AlphaFoldDB" id="A0AAW0NZ86"/>
<dbReference type="PANTHER" id="PTHR28616:SF1">
    <property type="entry name" value="COILED-COIL DOMAIN-CONTAINING PROTEIN 125"/>
    <property type="match status" value="1"/>
</dbReference>
<feature type="coiled-coil region" evidence="1">
    <location>
        <begin position="134"/>
        <end position="168"/>
    </location>
</feature>
<dbReference type="EMBL" id="JBBPFD010000009">
    <property type="protein sequence ID" value="KAK7912383.1"/>
    <property type="molecule type" value="Genomic_DNA"/>
</dbReference>
<dbReference type="GO" id="GO:0005737">
    <property type="term" value="C:cytoplasm"/>
    <property type="evidence" value="ECO:0007669"/>
    <property type="project" value="TreeGrafter"/>
</dbReference>
<dbReference type="GO" id="GO:0035024">
    <property type="term" value="P:negative regulation of Rho protein signal transduction"/>
    <property type="evidence" value="ECO:0007669"/>
    <property type="project" value="TreeGrafter"/>
</dbReference>